<dbReference type="PROSITE" id="PS51833">
    <property type="entry name" value="HDOD"/>
    <property type="match status" value="1"/>
</dbReference>
<evidence type="ECO:0000313" key="3">
    <source>
        <dbReference type="EMBL" id="MBD7945638.1"/>
    </source>
</evidence>
<dbReference type="InterPro" id="IPR013976">
    <property type="entry name" value="HDOD"/>
</dbReference>
<evidence type="ECO:0000313" key="4">
    <source>
        <dbReference type="Proteomes" id="UP000640786"/>
    </source>
</evidence>
<dbReference type="Pfam" id="PF00563">
    <property type="entry name" value="EAL"/>
    <property type="match status" value="1"/>
</dbReference>
<organism evidence="3 4">
    <name type="scientific">Psychrobacillus faecigallinarum</name>
    <dbReference type="NCBI Taxonomy" id="2762235"/>
    <lineage>
        <taxon>Bacteria</taxon>
        <taxon>Bacillati</taxon>
        <taxon>Bacillota</taxon>
        <taxon>Bacilli</taxon>
        <taxon>Bacillales</taxon>
        <taxon>Bacillaceae</taxon>
        <taxon>Psychrobacillus</taxon>
    </lineage>
</organism>
<evidence type="ECO:0000259" key="1">
    <source>
        <dbReference type="PROSITE" id="PS50883"/>
    </source>
</evidence>
<comment type="caution">
    <text evidence="3">The sequence shown here is derived from an EMBL/GenBank/DDBJ whole genome shotgun (WGS) entry which is preliminary data.</text>
</comment>
<dbReference type="InterPro" id="IPR052340">
    <property type="entry name" value="RNase_Y/CdgJ"/>
</dbReference>
<protein>
    <submittedName>
        <fullName evidence="3">HDOD domain-containing protein</fullName>
    </submittedName>
</protein>
<dbReference type="InterPro" id="IPR035919">
    <property type="entry name" value="EAL_sf"/>
</dbReference>
<keyword evidence="4" id="KW-1185">Reference proteome</keyword>
<dbReference type="SMART" id="SM00052">
    <property type="entry name" value="EAL"/>
    <property type="match status" value="1"/>
</dbReference>
<dbReference type="Proteomes" id="UP000640786">
    <property type="component" value="Unassembled WGS sequence"/>
</dbReference>
<feature type="domain" description="HDOD" evidence="2">
    <location>
        <begin position="203"/>
        <end position="392"/>
    </location>
</feature>
<dbReference type="Pfam" id="PF08668">
    <property type="entry name" value="HDOD"/>
    <property type="match status" value="1"/>
</dbReference>
<dbReference type="PIRSF" id="PIRSF003180">
    <property type="entry name" value="DiGMPpdiest_YuxH"/>
    <property type="match status" value="1"/>
</dbReference>
<dbReference type="Gene3D" id="3.20.20.450">
    <property type="entry name" value="EAL domain"/>
    <property type="match status" value="1"/>
</dbReference>
<dbReference type="InterPro" id="IPR014408">
    <property type="entry name" value="dGMP_Pdiesterase_EAL/HD-GYP"/>
</dbReference>
<dbReference type="PANTHER" id="PTHR33525:SF4">
    <property type="entry name" value="CYCLIC DI-GMP PHOSPHODIESTERASE CDGJ"/>
    <property type="match status" value="1"/>
</dbReference>
<dbReference type="PANTHER" id="PTHR33525">
    <property type="match status" value="1"/>
</dbReference>
<proteinExistence type="predicted"/>
<dbReference type="EMBL" id="JACSQO010000009">
    <property type="protein sequence ID" value="MBD7945638.1"/>
    <property type="molecule type" value="Genomic_DNA"/>
</dbReference>
<name>A0ABR8RCX6_9BACI</name>
<accession>A0ABR8RCX6</accession>
<dbReference type="Gene3D" id="1.10.3210.10">
    <property type="entry name" value="Hypothetical protein af1432"/>
    <property type="match status" value="1"/>
</dbReference>
<sequence length="410" mass="47128">MDIFIARQPIFNINESLFGFELLYRNNEDNSFPEVDADMATIDVLTHSFLTIGINELAGDKLCFINFTENLLDKEVLKRFPSNRIVVEILEDIIITPSIIQNIRQIKAMGFLLALDDFVLKNNVLYYEELFSIVNFIKIDFLSSSIEERNAVEKIVQTNYPHIVLLAEKIETRIDFYEAKAAGYKLFQGYFFAKPEIIKSTEIPGNIMQYLRLISLLRNEEATLDEIAIEIERDVSLTFKVLKLINSSAIKTRSKVRSIKQGVLMLGLEEINHWIHVLMLREAHNTHNGDGLAIIEASLFRAKFCELLAKEKRLHNSSEYLLVGMFSLMDTLLHREMEQLVRELPLSDEVAATLSGTKTDLTAFLDLTIAYDEVRWTDMFDGAETIGIDFSSLNNFYKEARRWASEIVTQ</sequence>
<dbReference type="PROSITE" id="PS50883">
    <property type="entry name" value="EAL"/>
    <property type="match status" value="1"/>
</dbReference>
<dbReference type="RefSeq" id="WP_191697628.1">
    <property type="nucleotide sequence ID" value="NZ_JACSQO010000009.1"/>
</dbReference>
<dbReference type="SUPFAM" id="SSF109604">
    <property type="entry name" value="HD-domain/PDEase-like"/>
    <property type="match status" value="1"/>
</dbReference>
<evidence type="ECO:0000259" key="2">
    <source>
        <dbReference type="PROSITE" id="PS51833"/>
    </source>
</evidence>
<feature type="domain" description="EAL" evidence="1">
    <location>
        <begin position="1"/>
        <end position="209"/>
    </location>
</feature>
<reference evidence="3 4" key="1">
    <citation type="submission" date="2020-08" db="EMBL/GenBank/DDBJ databases">
        <title>A Genomic Blueprint of the Chicken Gut Microbiome.</title>
        <authorList>
            <person name="Gilroy R."/>
            <person name="Ravi A."/>
            <person name="Getino M."/>
            <person name="Pursley I."/>
            <person name="Horton D.L."/>
            <person name="Alikhan N.-F."/>
            <person name="Baker D."/>
            <person name="Gharbi K."/>
            <person name="Hall N."/>
            <person name="Watson M."/>
            <person name="Adriaenssens E.M."/>
            <person name="Foster-Nyarko E."/>
            <person name="Jarju S."/>
            <person name="Secka A."/>
            <person name="Antonio M."/>
            <person name="Oren A."/>
            <person name="Chaudhuri R."/>
            <person name="La Ragione R.M."/>
            <person name="Hildebrand F."/>
            <person name="Pallen M.J."/>
        </authorList>
    </citation>
    <scope>NUCLEOTIDE SEQUENCE [LARGE SCALE GENOMIC DNA]</scope>
    <source>
        <strain evidence="3 4">Sa2BUA9</strain>
    </source>
</reference>
<gene>
    <name evidence="3" type="ORF">H9650_16115</name>
</gene>
<dbReference type="SUPFAM" id="SSF141868">
    <property type="entry name" value="EAL domain-like"/>
    <property type="match status" value="1"/>
</dbReference>
<dbReference type="InterPro" id="IPR001633">
    <property type="entry name" value="EAL_dom"/>
</dbReference>